<keyword evidence="3" id="KW-0812">Transmembrane</keyword>
<evidence type="ECO:0000256" key="1">
    <source>
        <dbReference type="ARBA" id="ARBA00010199"/>
    </source>
</evidence>
<comment type="similarity">
    <text evidence="1">Belongs to the multi antimicrobial extrusion (MATE) (TC 2.A.66.1) family.</text>
</comment>
<reference evidence="4" key="2">
    <citation type="submission" date="2024-10" db="UniProtKB">
        <authorList>
            <consortium name="EnsemblProtists"/>
        </authorList>
    </citation>
    <scope>IDENTIFICATION</scope>
</reference>
<dbReference type="GO" id="GO:0042910">
    <property type="term" value="F:xenobiotic transmembrane transporter activity"/>
    <property type="evidence" value="ECO:0007669"/>
    <property type="project" value="InterPro"/>
</dbReference>
<keyword evidence="3" id="KW-0472">Membrane</keyword>
<dbReference type="KEGG" id="ehx:EMIHUDRAFT_213069"/>
<organism evidence="4 5">
    <name type="scientific">Emiliania huxleyi (strain CCMP1516)</name>
    <dbReference type="NCBI Taxonomy" id="280463"/>
    <lineage>
        <taxon>Eukaryota</taxon>
        <taxon>Haptista</taxon>
        <taxon>Haptophyta</taxon>
        <taxon>Prymnesiophyceae</taxon>
        <taxon>Isochrysidales</taxon>
        <taxon>Noelaerhabdaceae</taxon>
        <taxon>Emiliania</taxon>
    </lineage>
</organism>
<evidence type="ECO:0000313" key="5">
    <source>
        <dbReference type="Proteomes" id="UP000013827"/>
    </source>
</evidence>
<dbReference type="Pfam" id="PF01554">
    <property type="entry name" value="MatE"/>
    <property type="match status" value="1"/>
</dbReference>
<dbReference type="GO" id="GO:0015297">
    <property type="term" value="F:antiporter activity"/>
    <property type="evidence" value="ECO:0007669"/>
    <property type="project" value="InterPro"/>
</dbReference>
<keyword evidence="5" id="KW-1185">Reference proteome</keyword>
<dbReference type="GO" id="GO:0005886">
    <property type="term" value="C:plasma membrane"/>
    <property type="evidence" value="ECO:0007669"/>
    <property type="project" value="TreeGrafter"/>
</dbReference>
<name>A0A0D3INM3_EMIH1</name>
<dbReference type="STRING" id="2903.R1BRU5"/>
<dbReference type="Proteomes" id="UP000013827">
    <property type="component" value="Unassembled WGS sequence"/>
</dbReference>
<dbReference type="HOGENOM" id="CLU_768310_0_0_1"/>
<proteinExistence type="inferred from homology"/>
<dbReference type="InterPro" id="IPR002528">
    <property type="entry name" value="MATE_fam"/>
</dbReference>
<keyword evidence="3" id="KW-1133">Transmembrane helix</keyword>
<dbReference type="EnsemblProtists" id="EOD12858">
    <property type="protein sequence ID" value="EOD12858"/>
    <property type="gene ID" value="EMIHUDRAFT_213069"/>
</dbReference>
<feature type="transmembrane region" description="Helical" evidence="3">
    <location>
        <begin position="32"/>
        <end position="60"/>
    </location>
</feature>
<dbReference type="GeneID" id="17259011"/>
<dbReference type="OMA" id="ATFATCI"/>
<dbReference type="PaxDb" id="2903-EOD12858"/>
<evidence type="ECO:0000313" key="4">
    <source>
        <dbReference type="EnsemblProtists" id="EOD12858"/>
    </source>
</evidence>
<reference evidence="5" key="1">
    <citation type="journal article" date="2013" name="Nature">
        <title>Pan genome of the phytoplankton Emiliania underpins its global distribution.</title>
        <authorList>
            <person name="Read B.A."/>
            <person name="Kegel J."/>
            <person name="Klute M.J."/>
            <person name="Kuo A."/>
            <person name="Lefebvre S.C."/>
            <person name="Maumus F."/>
            <person name="Mayer C."/>
            <person name="Miller J."/>
            <person name="Monier A."/>
            <person name="Salamov A."/>
            <person name="Young J."/>
            <person name="Aguilar M."/>
            <person name="Claverie J.M."/>
            <person name="Frickenhaus S."/>
            <person name="Gonzalez K."/>
            <person name="Herman E.K."/>
            <person name="Lin Y.C."/>
            <person name="Napier J."/>
            <person name="Ogata H."/>
            <person name="Sarno A.F."/>
            <person name="Shmutz J."/>
            <person name="Schroeder D."/>
            <person name="de Vargas C."/>
            <person name="Verret F."/>
            <person name="von Dassow P."/>
            <person name="Valentin K."/>
            <person name="Van de Peer Y."/>
            <person name="Wheeler G."/>
            <person name="Dacks J.B."/>
            <person name="Delwiche C.F."/>
            <person name="Dyhrman S.T."/>
            <person name="Glockner G."/>
            <person name="John U."/>
            <person name="Richards T."/>
            <person name="Worden A.Z."/>
            <person name="Zhang X."/>
            <person name="Grigoriev I.V."/>
            <person name="Allen A.E."/>
            <person name="Bidle K."/>
            <person name="Borodovsky M."/>
            <person name="Bowler C."/>
            <person name="Brownlee C."/>
            <person name="Cock J.M."/>
            <person name="Elias M."/>
            <person name="Gladyshev V.N."/>
            <person name="Groth M."/>
            <person name="Guda C."/>
            <person name="Hadaegh A."/>
            <person name="Iglesias-Rodriguez M.D."/>
            <person name="Jenkins J."/>
            <person name="Jones B.M."/>
            <person name="Lawson T."/>
            <person name="Leese F."/>
            <person name="Lindquist E."/>
            <person name="Lobanov A."/>
            <person name="Lomsadze A."/>
            <person name="Malik S.B."/>
            <person name="Marsh M.E."/>
            <person name="Mackinder L."/>
            <person name="Mock T."/>
            <person name="Mueller-Roeber B."/>
            <person name="Pagarete A."/>
            <person name="Parker M."/>
            <person name="Probert I."/>
            <person name="Quesneville H."/>
            <person name="Raines C."/>
            <person name="Rensing S.A."/>
            <person name="Riano-Pachon D.M."/>
            <person name="Richier S."/>
            <person name="Rokitta S."/>
            <person name="Shiraiwa Y."/>
            <person name="Soanes D.M."/>
            <person name="van der Giezen M."/>
            <person name="Wahlund T.M."/>
            <person name="Williams B."/>
            <person name="Wilson W."/>
            <person name="Wolfe G."/>
            <person name="Wurch L.L."/>
        </authorList>
    </citation>
    <scope>NUCLEOTIDE SEQUENCE</scope>
</reference>
<feature type="transmembrane region" description="Helical" evidence="3">
    <location>
        <begin position="162"/>
        <end position="183"/>
    </location>
</feature>
<feature type="transmembrane region" description="Helical" evidence="3">
    <location>
        <begin position="195"/>
        <end position="219"/>
    </location>
</feature>
<keyword evidence="2" id="KW-0813">Transport</keyword>
<evidence type="ECO:0000256" key="2">
    <source>
        <dbReference type="ARBA" id="ARBA00022448"/>
    </source>
</evidence>
<evidence type="ECO:0000256" key="3">
    <source>
        <dbReference type="SAM" id="Phobius"/>
    </source>
</evidence>
<protein>
    <recommendedName>
        <fullName evidence="6">MATE efflux family protein</fullName>
    </recommendedName>
</protein>
<dbReference type="PANTHER" id="PTHR43298:SF2">
    <property type="entry name" value="FMN_FAD EXPORTER YEEO-RELATED"/>
    <property type="match status" value="1"/>
</dbReference>
<dbReference type="eggNOG" id="KOG1347">
    <property type="taxonomic scope" value="Eukaryota"/>
</dbReference>
<sequence length="327" mass="35040">MLPATFATCITVVANATFNYVFIYGYGSFEGLGFIGTGPVLCLAVTPPAALTVFTLYAVVIRGYHKDYWFGWSMQSISWGRLHTFLELGTPTALSAVVDSLSGAVAGSFAGLAGTSVAAAQNVCTGLFSLSYSTVSGFSTATQIRRAHDSGKPESAKRILKLGSATLLLGGVVVCLVLGVAHNKVWQIWSSDPELIALCNSTLVAFMASVMTCYCRFLLAVVSVSLGPKEARVNLVANNIASWLIYIPLAYIMPIKWGWGLPGFWWSDWSGEIFKVVVLSWSVSQVDWAQASREAQERAGMDVKQATIVAMSRASQVAFSTRASLVA</sequence>
<dbReference type="InterPro" id="IPR050222">
    <property type="entry name" value="MATE_MdtK"/>
</dbReference>
<dbReference type="AlphaFoldDB" id="A0A0D3INM3"/>
<evidence type="ECO:0008006" key="6">
    <source>
        <dbReference type="Google" id="ProtNLM"/>
    </source>
</evidence>
<dbReference type="PANTHER" id="PTHR43298">
    <property type="entry name" value="MULTIDRUG RESISTANCE PROTEIN NORM-RELATED"/>
    <property type="match status" value="1"/>
</dbReference>
<accession>A0A0D3INM3</accession>
<feature type="transmembrane region" description="Helical" evidence="3">
    <location>
        <begin position="240"/>
        <end position="259"/>
    </location>
</feature>
<dbReference type="RefSeq" id="XP_005765287.1">
    <property type="nucleotide sequence ID" value="XM_005765230.1"/>
</dbReference>